<keyword evidence="2" id="KW-1133">Transmembrane helix</keyword>
<gene>
    <name evidence="3" type="ORF">RUM4293_04657</name>
</gene>
<evidence type="ECO:0000256" key="2">
    <source>
        <dbReference type="SAM" id="Phobius"/>
    </source>
</evidence>
<organism evidence="3 4">
    <name type="scientific">Ruegeria atlantica</name>
    <dbReference type="NCBI Taxonomy" id="81569"/>
    <lineage>
        <taxon>Bacteria</taxon>
        <taxon>Pseudomonadati</taxon>
        <taxon>Pseudomonadota</taxon>
        <taxon>Alphaproteobacteria</taxon>
        <taxon>Rhodobacterales</taxon>
        <taxon>Roseobacteraceae</taxon>
        <taxon>Ruegeria</taxon>
    </lineage>
</organism>
<keyword evidence="4" id="KW-1185">Reference proteome</keyword>
<feature type="transmembrane region" description="Helical" evidence="2">
    <location>
        <begin position="57"/>
        <end position="77"/>
    </location>
</feature>
<accession>A0A0N7LPN8</accession>
<dbReference type="Pfam" id="PF10112">
    <property type="entry name" value="Halogen_Hydrol"/>
    <property type="match status" value="1"/>
</dbReference>
<evidence type="ECO:0000256" key="1">
    <source>
        <dbReference type="SAM" id="MobiDB-lite"/>
    </source>
</evidence>
<feature type="transmembrane region" description="Helical" evidence="2">
    <location>
        <begin position="98"/>
        <end position="117"/>
    </location>
</feature>
<dbReference type="Proteomes" id="UP000050786">
    <property type="component" value="Unassembled WGS sequence"/>
</dbReference>
<protein>
    <submittedName>
        <fullName evidence="3">5-bromo-4-chloroindolyl phosphate hydrolysis protein</fullName>
    </submittedName>
</protein>
<keyword evidence="2" id="KW-0472">Membrane</keyword>
<dbReference type="RefSeq" id="WP_058275613.1">
    <property type="nucleotide sequence ID" value="NZ_CYPS01000067.1"/>
</dbReference>
<dbReference type="AlphaFoldDB" id="A0A0N7LPN8"/>
<evidence type="ECO:0000313" key="4">
    <source>
        <dbReference type="Proteomes" id="UP000050786"/>
    </source>
</evidence>
<proteinExistence type="predicted"/>
<name>A0A0N7LPN8_9RHOB</name>
<dbReference type="InterPro" id="IPR018770">
    <property type="entry name" value="ChloroindolylP_hydrolase"/>
</dbReference>
<reference evidence="4" key="1">
    <citation type="submission" date="2015-09" db="EMBL/GenBank/DDBJ databases">
        <authorList>
            <person name="Rodrigo-Torres L."/>
            <person name="Arahal D.R."/>
        </authorList>
    </citation>
    <scope>NUCLEOTIDE SEQUENCE [LARGE SCALE GENOMIC DNA]</scope>
    <source>
        <strain evidence="4">CECT 4293</strain>
    </source>
</reference>
<feature type="transmembrane region" description="Helical" evidence="2">
    <location>
        <begin position="132"/>
        <end position="152"/>
    </location>
</feature>
<dbReference type="EMBL" id="CYPS01000067">
    <property type="protein sequence ID" value="CUH45740.1"/>
    <property type="molecule type" value="Genomic_DNA"/>
</dbReference>
<evidence type="ECO:0000313" key="3">
    <source>
        <dbReference type="EMBL" id="CUH45740.1"/>
    </source>
</evidence>
<keyword evidence="2" id="KW-0812">Transmembrane</keyword>
<sequence length="304" mass="33466">MAKRYGGKFSPQDDSSSPKQPPRGQFDVARVEPAGARANLLFLPAVPLVFLSLNDGAVGLTIGLIAAGLLTAAAFLLREGLRAESAYNARRTARRPAFPRKIFSSLLTGLGVGLAAYRTEYLDAAAASEASLIAPILFGLMASVLHSVSFGIDPMTDKGMEGIDTFQQDRVARVVEGAETHLAEMTDAIKRAGDRRIEARVERFQDTARDLFRTVEEDPRDLAGARKYLTVYLKGARDATVKFADVYDRTRDAQALEDYSSLLDDLEQNFAARTRKLLLDDRSDLTVEIDVLRERLQREGVRLD</sequence>
<feature type="region of interest" description="Disordered" evidence="1">
    <location>
        <begin position="1"/>
        <end position="24"/>
    </location>
</feature>